<keyword evidence="1" id="KW-0547">Nucleotide-binding</keyword>
<dbReference type="SUPFAM" id="SSF52540">
    <property type="entry name" value="P-loop containing nucleoside triphosphate hydrolases"/>
    <property type="match status" value="1"/>
</dbReference>
<dbReference type="RefSeq" id="WP_244270455.1">
    <property type="nucleotide sequence ID" value="NZ_FNQE01000004.1"/>
</dbReference>
<evidence type="ECO:0000256" key="2">
    <source>
        <dbReference type="ARBA" id="ARBA00022840"/>
    </source>
</evidence>
<dbReference type="InterPro" id="IPR009057">
    <property type="entry name" value="Homeodomain-like_sf"/>
</dbReference>
<dbReference type="Proteomes" id="UP000198625">
    <property type="component" value="Unassembled WGS sequence"/>
</dbReference>
<sequence length="195" mass="23027">MYRIGGNKVINFNCRIIAATNADLAELVKQKKFRIDLYYRLNVINISIPPLKYRKEDIIPLAMEFLNQFNEEYGTIKYFASKTLELFLIYDWPGNIREMKNLVERLIVISDKNCIEPEVFYEQVLDKSKINYDSFFIRGSSIDNEGKPTLKQKLESYEAHIIKESIDKFRTLKEASDYLDIDISTLVRKKKKYNI</sequence>
<dbReference type="AlphaFoldDB" id="A0A1H3LU54"/>
<dbReference type="Gene3D" id="1.10.10.60">
    <property type="entry name" value="Homeodomain-like"/>
    <property type="match status" value="1"/>
</dbReference>
<dbReference type="GO" id="GO:0006355">
    <property type="term" value="P:regulation of DNA-templated transcription"/>
    <property type="evidence" value="ECO:0007669"/>
    <property type="project" value="InterPro"/>
</dbReference>
<dbReference type="InterPro" id="IPR027417">
    <property type="entry name" value="P-loop_NTPase"/>
</dbReference>
<evidence type="ECO:0000259" key="3">
    <source>
        <dbReference type="PROSITE" id="PS50045"/>
    </source>
</evidence>
<dbReference type="InterPro" id="IPR002078">
    <property type="entry name" value="Sigma_54_int"/>
</dbReference>
<dbReference type="STRING" id="415015.SAMN05660462_00633"/>
<dbReference type="PROSITE" id="PS50045">
    <property type="entry name" value="SIGMA54_INTERACT_4"/>
    <property type="match status" value="1"/>
</dbReference>
<dbReference type="SUPFAM" id="SSF46689">
    <property type="entry name" value="Homeodomain-like"/>
    <property type="match status" value="1"/>
</dbReference>
<protein>
    <submittedName>
        <fullName evidence="4">Sigma-54 interaction domain-containing protein</fullName>
    </submittedName>
</protein>
<dbReference type="InterPro" id="IPR058031">
    <property type="entry name" value="AAA_lid_NorR"/>
</dbReference>
<dbReference type="PANTHER" id="PTHR32071">
    <property type="entry name" value="TRANSCRIPTIONAL REGULATORY PROTEIN"/>
    <property type="match status" value="1"/>
</dbReference>
<feature type="domain" description="Sigma-54 factor interaction" evidence="3">
    <location>
        <begin position="1"/>
        <end position="108"/>
    </location>
</feature>
<name>A0A1H3LU54_9FIRM</name>
<dbReference type="GO" id="GO:0005524">
    <property type="term" value="F:ATP binding"/>
    <property type="evidence" value="ECO:0007669"/>
    <property type="project" value="UniProtKB-KW"/>
</dbReference>
<reference evidence="4 5" key="1">
    <citation type="submission" date="2016-10" db="EMBL/GenBank/DDBJ databases">
        <authorList>
            <person name="de Groot N.N."/>
        </authorList>
    </citation>
    <scope>NUCLEOTIDE SEQUENCE [LARGE SCALE GENOMIC DNA]</scope>
    <source>
        <strain evidence="4 5">DSM 21650</strain>
    </source>
</reference>
<keyword evidence="5" id="KW-1185">Reference proteome</keyword>
<organism evidence="4 5">
    <name type="scientific">Proteiniborus ethanoligenes</name>
    <dbReference type="NCBI Taxonomy" id="415015"/>
    <lineage>
        <taxon>Bacteria</taxon>
        <taxon>Bacillati</taxon>
        <taxon>Bacillota</taxon>
        <taxon>Clostridia</taxon>
        <taxon>Eubacteriales</taxon>
        <taxon>Proteiniborus</taxon>
    </lineage>
</organism>
<accession>A0A1H3LU54</accession>
<evidence type="ECO:0000256" key="1">
    <source>
        <dbReference type="ARBA" id="ARBA00022741"/>
    </source>
</evidence>
<dbReference type="Pfam" id="PF25601">
    <property type="entry name" value="AAA_lid_14"/>
    <property type="match status" value="1"/>
</dbReference>
<keyword evidence="2" id="KW-0067">ATP-binding</keyword>
<evidence type="ECO:0000313" key="5">
    <source>
        <dbReference type="Proteomes" id="UP000198625"/>
    </source>
</evidence>
<dbReference type="Gene3D" id="3.40.50.300">
    <property type="entry name" value="P-loop containing nucleotide triphosphate hydrolases"/>
    <property type="match status" value="1"/>
</dbReference>
<dbReference type="EMBL" id="FNQE01000004">
    <property type="protein sequence ID" value="SDY67619.1"/>
    <property type="molecule type" value="Genomic_DNA"/>
</dbReference>
<proteinExistence type="predicted"/>
<dbReference type="Pfam" id="PF00158">
    <property type="entry name" value="Sigma54_activat"/>
    <property type="match status" value="1"/>
</dbReference>
<gene>
    <name evidence="4" type="ORF">SAMN05660462_00633</name>
</gene>
<dbReference type="Gene3D" id="1.10.8.60">
    <property type="match status" value="1"/>
</dbReference>
<evidence type="ECO:0000313" key="4">
    <source>
        <dbReference type="EMBL" id="SDY67619.1"/>
    </source>
</evidence>